<sequence>MNLSEAEKKRIRRFRKMRQWSGSGQSDYDFLNRAEVGAISLLVYFVIKLPETIITGIECCEQAEYLGAASAWSWPVFCIFLVCHIYNLRKIKGILAQRGPQNFIELENADDQAAAERASLS</sequence>
<evidence type="ECO:0000313" key="3">
    <source>
        <dbReference type="Proteomes" id="UP000624703"/>
    </source>
</evidence>
<keyword evidence="1" id="KW-0472">Membrane</keyword>
<organism evidence="2 3">
    <name type="scientific">Persicirhabdus sediminis</name>
    <dbReference type="NCBI Taxonomy" id="454144"/>
    <lineage>
        <taxon>Bacteria</taxon>
        <taxon>Pseudomonadati</taxon>
        <taxon>Verrucomicrobiota</taxon>
        <taxon>Verrucomicrobiia</taxon>
        <taxon>Verrucomicrobiales</taxon>
        <taxon>Verrucomicrobiaceae</taxon>
        <taxon>Persicirhabdus</taxon>
    </lineage>
</organism>
<feature type="transmembrane region" description="Helical" evidence="1">
    <location>
        <begin position="71"/>
        <end position="88"/>
    </location>
</feature>
<gene>
    <name evidence="2" type="ORF">JIN82_06625</name>
</gene>
<dbReference type="EMBL" id="JAENIM010000034">
    <property type="protein sequence ID" value="MBK1790827.1"/>
    <property type="molecule type" value="Genomic_DNA"/>
</dbReference>
<evidence type="ECO:0000256" key="1">
    <source>
        <dbReference type="SAM" id="Phobius"/>
    </source>
</evidence>
<protein>
    <submittedName>
        <fullName evidence="2">Uncharacterized protein</fullName>
    </submittedName>
</protein>
<dbReference type="AlphaFoldDB" id="A0A8J7MCT9"/>
<dbReference type="Proteomes" id="UP000624703">
    <property type="component" value="Unassembled WGS sequence"/>
</dbReference>
<keyword evidence="1" id="KW-0812">Transmembrane</keyword>
<keyword evidence="3" id="KW-1185">Reference proteome</keyword>
<dbReference type="RefSeq" id="WP_200310851.1">
    <property type="nucleotide sequence ID" value="NZ_JAENIM010000034.1"/>
</dbReference>
<reference evidence="2" key="1">
    <citation type="submission" date="2021-01" db="EMBL/GenBank/DDBJ databases">
        <title>Modified the classification status of verrucomicrobia.</title>
        <authorList>
            <person name="Feng X."/>
        </authorList>
    </citation>
    <scope>NUCLEOTIDE SEQUENCE</scope>
    <source>
        <strain evidence="2">_KCTC 22039</strain>
    </source>
</reference>
<name>A0A8J7MCT9_9BACT</name>
<proteinExistence type="predicted"/>
<accession>A0A8J7MCT9</accession>
<comment type="caution">
    <text evidence="2">The sequence shown here is derived from an EMBL/GenBank/DDBJ whole genome shotgun (WGS) entry which is preliminary data.</text>
</comment>
<keyword evidence="1" id="KW-1133">Transmembrane helix</keyword>
<evidence type="ECO:0000313" key="2">
    <source>
        <dbReference type="EMBL" id="MBK1790827.1"/>
    </source>
</evidence>